<keyword evidence="2" id="KW-1185">Reference proteome</keyword>
<accession>A0ABY0AB46</accession>
<dbReference type="RefSeq" id="WP_125965070.1">
    <property type="nucleotide sequence ID" value="NZ_RXFQ01000004.1"/>
</dbReference>
<evidence type="ECO:0000313" key="2">
    <source>
        <dbReference type="Proteomes" id="UP000271137"/>
    </source>
</evidence>
<name>A0ABY0AB46_9BURK</name>
<organism evidence="1 2">
    <name type="scientific">Variovorax beijingensis</name>
    <dbReference type="NCBI Taxonomy" id="2496117"/>
    <lineage>
        <taxon>Bacteria</taxon>
        <taxon>Pseudomonadati</taxon>
        <taxon>Pseudomonadota</taxon>
        <taxon>Betaproteobacteria</taxon>
        <taxon>Burkholderiales</taxon>
        <taxon>Comamonadaceae</taxon>
        <taxon>Variovorax</taxon>
    </lineage>
</organism>
<protein>
    <submittedName>
        <fullName evidence="1">Uncharacterized protein</fullName>
    </submittedName>
</protein>
<comment type="caution">
    <text evidence="1">The sequence shown here is derived from an EMBL/GenBank/DDBJ whole genome shotgun (WGS) entry which is preliminary data.</text>
</comment>
<proteinExistence type="predicted"/>
<evidence type="ECO:0000313" key="1">
    <source>
        <dbReference type="EMBL" id="RSZ40259.1"/>
    </source>
</evidence>
<gene>
    <name evidence="1" type="ORF">EJO66_08995</name>
</gene>
<dbReference type="Proteomes" id="UP000271137">
    <property type="component" value="Unassembled WGS sequence"/>
</dbReference>
<dbReference type="EMBL" id="RXFQ01000004">
    <property type="protein sequence ID" value="RSZ40259.1"/>
    <property type="molecule type" value="Genomic_DNA"/>
</dbReference>
<sequence length="404" mass="42014">MTSPVDTSVKYFTSQMSGAPALSGTAGSMIALLDACLKDGFDLKTLGSLTVAGGVATAAYTGDHAALPDAVVLISGVTGGPTGWAGMNGEQRVIGKPNANAVTFVTSLPDGAYTGTITMKMAPLGWLKPFSFANGGAYRSADPASFGMFLRVDDAAPTFARVIGYESMSDATTGVGPFPSAAQIAGGGYWPKSANATATAVAWTLVGDTRAFYLFVAVHSSSSSTWSSGWVRGFGDMLPLRPGGDPYACMLNYSNESNSMSMYEGGIDGHTGTALARSASPRDFTGLGSAVRQWVYNYTGASAPMSGADPTLGQFPSKIDGTLKLSRKYLTADGNHPRADIPGLYHQPQTLAFDTFKHLDTAPGTDALAGRTLMALQTGNPNTNTQPNSTNSGCLWVDRTGPWR</sequence>
<reference evidence="1 2" key="1">
    <citation type="submission" date="2018-12" db="EMBL/GenBank/DDBJ databases">
        <title>The genome sequences of strain 502.</title>
        <authorList>
            <person name="Gao J."/>
            <person name="Sun J."/>
        </authorList>
    </citation>
    <scope>NUCLEOTIDE SEQUENCE [LARGE SCALE GENOMIC DNA]</scope>
    <source>
        <strain evidence="1 2">502</strain>
    </source>
</reference>